<keyword evidence="7" id="KW-0472">Membrane</keyword>
<dbReference type="Pfam" id="PF00746">
    <property type="entry name" value="Gram_pos_anchor"/>
    <property type="match status" value="1"/>
</dbReference>
<gene>
    <name evidence="10" type="ORF">SAMN04488559_10934</name>
</gene>
<proteinExistence type="predicted"/>
<protein>
    <submittedName>
        <fullName evidence="10">LPXTG-motif cell wall anchor domain-containing protein</fullName>
    </submittedName>
</protein>
<dbReference type="Pfam" id="PF06458">
    <property type="entry name" value="MucBP"/>
    <property type="match status" value="2"/>
</dbReference>
<keyword evidence="7" id="KW-0812">Transmembrane</keyword>
<evidence type="ECO:0000313" key="10">
    <source>
        <dbReference type="EMBL" id="SER88288.1"/>
    </source>
</evidence>
<dbReference type="AlphaFoldDB" id="A0A1H9STS1"/>
<dbReference type="NCBIfam" id="TIGR01167">
    <property type="entry name" value="LPXTG_anchor"/>
    <property type="match status" value="1"/>
</dbReference>
<dbReference type="InterPro" id="IPR011889">
    <property type="entry name" value="Liste_lipo_26"/>
</dbReference>
<dbReference type="OrthoDB" id="2195299at2"/>
<evidence type="ECO:0000256" key="5">
    <source>
        <dbReference type="ARBA" id="ARBA00023088"/>
    </source>
</evidence>
<dbReference type="InterPro" id="IPR032675">
    <property type="entry name" value="LRR_dom_sf"/>
</dbReference>
<keyword evidence="3" id="KW-0732">Signal</keyword>
<accession>A0A1H9STS1</accession>
<keyword evidence="7" id="KW-1133">Transmembrane helix</keyword>
<evidence type="ECO:0000256" key="7">
    <source>
        <dbReference type="SAM" id="Phobius"/>
    </source>
</evidence>
<reference evidence="10 11" key="1">
    <citation type="submission" date="2016-10" db="EMBL/GenBank/DDBJ databases">
        <authorList>
            <person name="de Groot N.N."/>
        </authorList>
    </citation>
    <scope>NUCLEOTIDE SEQUENCE [LARGE SCALE GENOMIC DNA]</scope>
    <source>
        <strain evidence="10 11">DSM 13760</strain>
    </source>
</reference>
<evidence type="ECO:0000259" key="8">
    <source>
        <dbReference type="Pfam" id="PF00746"/>
    </source>
</evidence>
<sequence>MKRLKQKERQSDDQHKMIIKRLSTIFVCGILLTNLLTTTSFAQNQTEETTSINQTADSSNVEVPNVEAKNPVVANKLSTEENQSQLQTDSLSTVNVLSTNSEETDITTGDDTAQSDPIVVGQTFDWDGLTLTLTEDGVLHIPGGSITDPTPLHTVDLAFPRKVQTIQFEGDLTINGDATFLFGSLSELTQFVNLSKLNTSNVTSMRHMFRELRKMTTLDLSSFDTSNVTTMSSMFDYDDALTSLNVSSFDTSNVTNMGFMFSGTDNLSQLDLSNFNTNNVTYMSAMFQFSGIEELDISHFNTDKVTTMDFMFSNTRHLKSLDLKNFDTAKVYDMSYMFQSSSIKSLDINNFDNAYATSGAHIEGMFTNCFELATIKVGQNFKFDALMELPFISATDRYTGKWQNVGVGTEAMPEGKQIWSSSELMENYHQLTDADTYVWQMNRAKDLTVSYQDVDGNDIADATIVPGNIQDTYDVSTDVYQLAIDGYTFKEIQGATQGQFSDVEQVVTFVYTKDPVSIKIGTLTIQYLDATTGLELQAPLSQSGNVGTTYTISPVAINGYTFATALSDPLTGQYADGETTITLRYQANDVVEKNDPIKESNVVESAKQEQLTNPEPVTKPTSSDPKGTDQLPQTGESVTSWFTIAGFGLIAVAVLAWFYKRKQHTEK</sequence>
<evidence type="ECO:0000256" key="3">
    <source>
        <dbReference type="ARBA" id="ARBA00022729"/>
    </source>
</evidence>
<dbReference type="InterPro" id="IPR019931">
    <property type="entry name" value="LPXTG_anchor"/>
</dbReference>
<keyword evidence="5" id="KW-0572">Peptidoglycan-anchor</keyword>
<feature type="compositionally biased region" description="Polar residues" evidence="6">
    <location>
        <begin position="608"/>
        <end position="634"/>
    </location>
</feature>
<evidence type="ECO:0000256" key="6">
    <source>
        <dbReference type="SAM" id="MobiDB-lite"/>
    </source>
</evidence>
<keyword evidence="2" id="KW-0964">Secreted</keyword>
<dbReference type="Gene3D" id="3.10.20.320">
    <property type="entry name" value="Putative peptidoglycan bound protein (lpxtg motif)"/>
    <property type="match status" value="2"/>
</dbReference>
<dbReference type="NCBIfam" id="TIGR02167">
    <property type="entry name" value="Liste_lipo_26"/>
    <property type="match status" value="5"/>
</dbReference>
<feature type="transmembrane region" description="Helical" evidence="7">
    <location>
        <begin position="638"/>
        <end position="659"/>
    </location>
</feature>
<feature type="domain" description="Gram-positive cocci surface proteins LPxTG" evidence="8">
    <location>
        <begin position="624"/>
        <end position="663"/>
    </location>
</feature>
<evidence type="ECO:0000256" key="1">
    <source>
        <dbReference type="ARBA" id="ARBA00022512"/>
    </source>
</evidence>
<dbReference type="Pfam" id="PF03382">
    <property type="entry name" value="DUF285"/>
    <property type="match status" value="1"/>
</dbReference>
<evidence type="ECO:0000259" key="9">
    <source>
        <dbReference type="Pfam" id="PF06458"/>
    </source>
</evidence>
<evidence type="ECO:0000256" key="2">
    <source>
        <dbReference type="ARBA" id="ARBA00022525"/>
    </source>
</evidence>
<dbReference type="InterPro" id="IPR005046">
    <property type="entry name" value="DUF285"/>
</dbReference>
<feature type="domain" description="MucBP" evidence="9">
    <location>
        <begin position="523"/>
        <end position="586"/>
    </location>
</feature>
<feature type="domain" description="MucBP" evidence="9">
    <location>
        <begin position="447"/>
        <end position="512"/>
    </location>
</feature>
<dbReference type="RefSeq" id="WP_092652201.1">
    <property type="nucleotide sequence ID" value="NZ_FOHA01000009.1"/>
</dbReference>
<keyword evidence="4" id="KW-0677">Repeat</keyword>
<dbReference type="Proteomes" id="UP000198948">
    <property type="component" value="Unassembled WGS sequence"/>
</dbReference>
<name>A0A1H9STS1_9LACT</name>
<dbReference type="SUPFAM" id="SSF52047">
    <property type="entry name" value="RNI-like"/>
    <property type="match status" value="1"/>
</dbReference>
<evidence type="ECO:0000313" key="11">
    <source>
        <dbReference type="Proteomes" id="UP000198948"/>
    </source>
</evidence>
<keyword evidence="11" id="KW-1185">Reference proteome</keyword>
<evidence type="ECO:0000256" key="4">
    <source>
        <dbReference type="ARBA" id="ARBA00022737"/>
    </source>
</evidence>
<dbReference type="STRING" id="142588.SAMN04488559_10934"/>
<feature type="region of interest" description="Disordered" evidence="6">
    <location>
        <begin position="603"/>
        <end position="634"/>
    </location>
</feature>
<organism evidence="10 11">
    <name type="scientific">Isobaculum melis</name>
    <dbReference type="NCBI Taxonomy" id="142588"/>
    <lineage>
        <taxon>Bacteria</taxon>
        <taxon>Bacillati</taxon>
        <taxon>Bacillota</taxon>
        <taxon>Bacilli</taxon>
        <taxon>Lactobacillales</taxon>
        <taxon>Carnobacteriaceae</taxon>
        <taxon>Isobaculum</taxon>
    </lineage>
</organism>
<dbReference type="Gene3D" id="3.80.10.10">
    <property type="entry name" value="Ribonuclease Inhibitor"/>
    <property type="match status" value="1"/>
</dbReference>
<dbReference type="EMBL" id="FOHA01000009">
    <property type="protein sequence ID" value="SER88288.1"/>
    <property type="molecule type" value="Genomic_DNA"/>
</dbReference>
<dbReference type="InterPro" id="IPR009459">
    <property type="entry name" value="MucBP_dom"/>
</dbReference>
<keyword evidence="1" id="KW-0134">Cell wall</keyword>